<evidence type="ECO:0000256" key="2">
    <source>
        <dbReference type="SAM" id="SignalP"/>
    </source>
</evidence>
<accession>A0ABP8E697</accession>
<feature type="chain" id="PRO_5045671097" description="Lipoprotein" evidence="2">
    <location>
        <begin position="35"/>
        <end position="144"/>
    </location>
</feature>
<keyword evidence="2" id="KW-0732">Signal</keyword>
<evidence type="ECO:0000256" key="1">
    <source>
        <dbReference type="SAM" id="MobiDB-lite"/>
    </source>
</evidence>
<sequence>MADRLSRSRPTLLPLLAVLALASCALSACGSATAGASTSPSAVAARFEHAVSTRDYGAACRLLTPPTKADVEKQSGRSCASSLPSLGLPEQGPSESTRVYGRAALVTATGASVFLARSGDTWAVRAAGCTPKAEGPFECALGGE</sequence>
<gene>
    <name evidence="3" type="ORF">GCM10022256_33840</name>
</gene>
<organism evidence="3 4">
    <name type="scientific">Frondihabitans peucedani</name>
    <dbReference type="NCBI Taxonomy" id="598626"/>
    <lineage>
        <taxon>Bacteria</taxon>
        <taxon>Bacillati</taxon>
        <taxon>Actinomycetota</taxon>
        <taxon>Actinomycetes</taxon>
        <taxon>Micrococcales</taxon>
        <taxon>Microbacteriaceae</taxon>
        <taxon>Frondihabitans</taxon>
    </lineage>
</organism>
<comment type="caution">
    <text evidence="3">The sequence shown here is derived from an EMBL/GenBank/DDBJ whole genome shotgun (WGS) entry which is preliminary data.</text>
</comment>
<keyword evidence="4" id="KW-1185">Reference proteome</keyword>
<dbReference type="RefSeq" id="WP_344798385.1">
    <property type="nucleotide sequence ID" value="NZ_BAABAU010000006.1"/>
</dbReference>
<feature type="signal peptide" evidence="2">
    <location>
        <begin position="1"/>
        <end position="34"/>
    </location>
</feature>
<evidence type="ECO:0000313" key="4">
    <source>
        <dbReference type="Proteomes" id="UP001501594"/>
    </source>
</evidence>
<protein>
    <recommendedName>
        <fullName evidence="5">Lipoprotein</fullName>
    </recommendedName>
</protein>
<dbReference type="PROSITE" id="PS51257">
    <property type="entry name" value="PROKAR_LIPOPROTEIN"/>
    <property type="match status" value="1"/>
</dbReference>
<dbReference type="EMBL" id="BAABAU010000006">
    <property type="protein sequence ID" value="GAA4267772.1"/>
    <property type="molecule type" value="Genomic_DNA"/>
</dbReference>
<dbReference type="Proteomes" id="UP001501594">
    <property type="component" value="Unassembled WGS sequence"/>
</dbReference>
<name>A0ABP8E697_9MICO</name>
<feature type="region of interest" description="Disordered" evidence="1">
    <location>
        <begin position="68"/>
        <end position="95"/>
    </location>
</feature>
<evidence type="ECO:0000313" key="3">
    <source>
        <dbReference type="EMBL" id="GAA4267772.1"/>
    </source>
</evidence>
<proteinExistence type="predicted"/>
<reference evidence="4" key="1">
    <citation type="journal article" date="2019" name="Int. J. Syst. Evol. Microbiol.">
        <title>The Global Catalogue of Microorganisms (GCM) 10K type strain sequencing project: providing services to taxonomists for standard genome sequencing and annotation.</title>
        <authorList>
            <consortium name="The Broad Institute Genomics Platform"/>
            <consortium name="The Broad Institute Genome Sequencing Center for Infectious Disease"/>
            <person name="Wu L."/>
            <person name="Ma J."/>
        </authorList>
    </citation>
    <scope>NUCLEOTIDE SEQUENCE [LARGE SCALE GENOMIC DNA]</scope>
    <source>
        <strain evidence="4">JCM 17442</strain>
    </source>
</reference>
<evidence type="ECO:0008006" key="5">
    <source>
        <dbReference type="Google" id="ProtNLM"/>
    </source>
</evidence>